<dbReference type="PANTHER" id="PTHR18964:SF149">
    <property type="entry name" value="BIFUNCTIONAL UDP-N-ACETYLGLUCOSAMINE 2-EPIMERASE_N-ACETYLMANNOSAMINE KINASE"/>
    <property type="match status" value="1"/>
</dbReference>
<feature type="region of interest" description="Disordered" evidence="2">
    <location>
        <begin position="1"/>
        <end position="27"/>
    </location>
</feature>
<dbReference type="InterPro" id="IPR000600">
    <property type="entry name" value="ROK"/>
</dbReference>
<dbReference type="InterPro" id="IPR049874">
    <property type="entry name" value="ROK_cs"/>
</dbReference>
<dbReference type="Pfam" id="PF00480">
    <property type="entry name" value="ROK"/>
    <property type="match status" value="1"/>
</dbReference>
<dbReference type="AlphaFoldDB" id="A0A367FHW4"/>
<dbReference type="InterPro" id="IPR036388">
    <property type="entry name" value="WH-like_DNA-bd_sf"/>
</dbReference>
<dbReference type="EMBL" id="QOIL01000011">
    <property type="protein sequence ID" value="RCG29499.1"/>
    <property type="molecule type" value="Genomic_DNA"/>
</dbReference>
<dbReference type="InterPro" id="IPR036390">
    <property type="entry name" value="WH_DNA-bd_sf"/>
</dbReference>
<feature type="compositionally biased region" description="Basic and acidic residues" evidence="2">
    <location>
        <begin position="1"/>
        <end position="10"/>
    </location>
</feature>
<name>A0A367FHW4_9ACTN</name>
<evidence type="ECO:0000313" key="4">
    <source>
        <dbReference type="EMBL" id="RCG29499.1"/>
    </source>
</evidence>
<dbReference type="GO" id="GO:0003700">
    <property type="term" value="F:DNA-binding transcription factor activity"/>
    <property type="evidence" value="ECO:0007669"/>
    <property type="project" value="InterPro"/>
</dbReference>
<dbReference type="SUPFAM" id="SSF46785">
    <property type="entry name" value="Winged helix' DNA-binding domain"/>
    <property type="match status" value="1"/>
</dbReference>
<accession>A0A367FHW4</accession>
<dbReference type="PROSITE" id="PS01125">
    <property type="entry name" value="ROK"/>
    <property type="match status" value="1"/>
</dbReference>
<evidence type="ECO:0000256" key="1">
    <source>
        <dbReference type="ARBA" id="ARBA00006479"/>
    </source>
</evidence>
<protein>
    <submittedName>
        <fullName evidence="4">ROK family transcriptional regulator</fullName>
    </submittedName>
</protein>
<dbReference type="PANTHER" id="PTHR18964">
    <property type="entry name" value="ROK (REPRESSOR, ORF, KINASE) FAMILY"/>
    <property type="match status" value="1"/>
</dbReference>
<dbReference type="Gene3D" id="3.30.420.40">
    <property type="match status" value="2"/>
</dbReference>
<comment type="similarity">
    <text evidence="1">Belongs to the ROK (NagC/XylR) family.</text>
</comment>
<dbReference type="InterPro" id="IPR043129">
    <property type="entry name" value="ATPase_NBD"/>
</dbReference>
<evidence type="ECO:0000259" key="3">
    <source>
        <dbReference type="Pfam" id="PF12802"/>
    </source>
</evidence>
<dbReference type="OrthoDB" id="9810372at2"/>
<proteinExistence type="inferred from homology"/>
<dbReference type="Pfam" id="PF12802">
    <property type="entry name" value="MarR_2"/>
    <property type="match status" value="1"/>
</dbReference>
<dbReference type="SUPFAM" id="SSF53067">
    <property type="entry name" value="Actin-like ATPase domain"/>
    <property type="match status" value="1"/>
</dbReference>
<evidence type="ECO:0000313" key="5">
    <source>
        <dbReference type="Proteomes" id="UP000253094"/>
    </source>
</evidence>
<dbReference type="Gene3D" id="1.10.10.10">
    <property type="entry name" value="Winged helix-like DNA-binding domain superfamily/Winged helix DNA-binding domain"/>
    <property type="match status" value="1"/>
</dbReference>
<dbReference type="Proteomes" id="UP000253094">
    <property type="component" value="Unassembled WGS sequence"/>
</dbReference>
<comment type="caution">
    <text evidence="4">The sequence shown here is derived from an EMBL/GenBank/DDBJ whole genome shotgun (WGS) entry which is preliminary data.</text>
</comment>
<dbReference type="InterPro" id="IPR000835">
    <property type="entry name" value="HTH_MarR-typ"/>
</dbReference>
<organism evidence="4 5">
    <name type="scientific">Sphaerisporangium album</name>
    <dbReference type="NCBI Taxonomy" id="509200"/>
    <lineage>
        <taxon>Bacteria</taxon>
        <taxon>Bacillati</taxon>
        <taxon>Actinomycetota</taxon>
        <taxon>Actinomycetes</taxon>
        <taxon>Streptosporangiales</taxon>
        <taxon>Streptosporangiaceae</taxon>
        <taxon>Sphaerisporangium</taxon>
    </lineage>
</organism>
<dbReference type="RefSeq" id="WP_114030539.1">
    <property type="nucleotide sequence ID" value="NZ_QOIL01000011.1"/>
</dbReference>
<sequence length="420" mass="42813">MASDGPRRSGDAAPGTGTGDRPERARTARWRTAADVLARVRGEPGITRAELARRLNLTTGSATEITARLRELRLLSETPAPARGRGRPTTVLAPHPSGPLVLAVDLRQEDWRCGLASLDGRIHDLRQGRHAGREPGAVLGALGEVVAGAWRRHGDRLRAVSLAVPATVRDGRIVQASGLGWGPVELGALTARSRLPLLVGNDATLAGVAEARTGAAAGAGTALHLLVEVGVGGALIVGGRPVTGAGGTGGEYGHMPFGDRALRCPCGARGCWDLEVDGRALARHLGAPAPRDPRTYARRVLARVAGREAAGDGLDDVPIEAAARAAGVVAGSLAAGIAGLVNAHAPDVVTLGGLAVHLRAAASARFGAAYADGLMSFRRDLPPPVLDAAYGDDGALHGAVAVGLDHVTSEAALAAWADAL</sequence>
<evidence type="ECO:0000256" key="2">
    <source>
        <dbReference type="SAM" id="MobiDB-lite"/>
    </source>
</evidence>
<feature type="domain" description="HTH marR-type" evidence="3">
    <location>
        <begin position="31"/>
        <end position="85"/>
    </location>
</feature>
<reference evidence="4 5" key="1">
    <citation type="submission" date="2018-06" db="EMBL/GenBank/DDBJ databases">
        <title>Sphaerisporangium craniellae sp. nov., isolated from a marine sponge in the South China Sea.</title>
        <authorList>
            <person name="Li L."/>
        </authorList>
    </citation>
    <scope>NUCLEOTIDE SEQUENCE [LARGE SCALE GENOMIC DNA]</scope>
    <source>
        <strain evidence="4 5">CCTCC AA 208026</strain>
    </source>
</reference>
<gene>
    <name evidence="4" type="ORF">DQ384_20925</name>
</gene>
<keyword evidence="5" id="KW-1185">Reference proteome</keyword>